<keyword evidence="3" id="KW-0687">Ribonucleoprotein</keyword>
<dbReference type="GO" id="GO:0006412">
    <property type="term" value="P:translation"/>
    <property type="evidence" value="ECO:0007669"/>
    <property type="project" value="InterPro"/>
</dbReference>
<dbReference type="GO" id="GO:0003735">
    <property type="term" value="F:structural constituent of ribosome"/>
    <property type="evidence" value="ECO:0007669"/>
    <property type="project" value="InterPro"/>
</dbReference>
<comment type="caution">
    <text evidence="6">The sequence shown here is derived from an EMBL/GenBank/DDBJ whole genome shotgun (WGS) entry which is preliminary data.</text>
</comment>
<dbReference type="InterPro" id="IPR002136">
    <property type="entry name" value="Ribosomal_uL4"/>
</dbReference>
<dbReference type="Pfam" id="PF00573">
    <property type="entry name" value="Ribosomal_L4"/>
    <property type="match status" value="1"/>
</dbReference>
<evidence type="ECO:0000256" key="4">
    <source>
        <dbReference type="ARBA" id="ARBA00040565"/>
    </source>
</evidence>
<name>A0A0F4ZEU4_9PEZI</name>
<protein>
    <recommendedName>
        <fullName evidence="4">Large ribosomal subunit protein uL4m</fullName>
    </recommendedName>
</protein>
<feature type="region of interest" description="Disordered" evidence="5">
    <location>
        <begin position="130"/>
        <end position="150"/>
    </location>
</feature>
<accession>A0A0F4ZEU4</accession>
<dbReference type="GO" id="GO:1990904">
    <property type="term" value="C:ribonucleoprotein complex"/>
    <property type="evidence" value="ECO:0007669"/>
    <property type="project" value="UniProtKB-KW"/>
</dbReference>
<evidence type="ECO:0000256" key="2">
    <source>
        <dbReference type="ARBA" id="ARBA00022980"/>
    </source>
</evidence>
<dbReference type="PANTHER" id="PTHR10746:SF6">
    <property type="entry name" value="LARGE RIBOSOMAL SUBUNIT PROTEIN UL4M"/>
    <property type="match status" value="1"/>
</dbReference>
<dbReference type="EMBL" id="LAEV01001235">
    <property type="protein sequence ID" value="KKA28621.1"/>
    <property type="molecule type" value="Genomic_DNA"/>
</dbReference>
<gene>
    <name evidence="6" type="ORF">TD95_004987</name>
</gene>
<dbReference type="SUPFAM" id="SSF52166">
    <property type="entry name" value="Ribosomal protein L4"/>
    <property type="match status" value="1"/>
</dbReference>
<evidence type="ECO:0000313" key="7">
    <source>
        <dbReference type="Proteomes" id="UP000033483"/>
    </source>
</evidence>
<proteinExistence type="inferred from homology"/>
<comment type="similarity">
    <text evidence="1">Belongs to the universal ribosomal protein uL4 family.</text>
</comment>
<dbReference type="PANTHER" id="PTHR10746">
    <property type="entry name" value="50S RIBOSOMAL PROTEIN L4"/>
    <property type="match status" value="1"/>
</dbReference>
<dbReference type="OrthoDB" id="275876at2759"/>
<dbReference type="AlphaFoldDB" id="A0A0F4ZEU4"/>
<reference evidence="6 7" key="1">
    <citation type="submission" date="2015-03" db="EMBL/GenBank/DDBJ databases">
        <authorList>
            <person name="Radwan O."/>
            <person name="Al-Naeli F.A."/>
            <person name="Rendon G.A."/>
            <person name="Fields C."/>
        </authorList>
    </citation>
    <scope>NUCLEOTIDE SEQUENCE [LARGE SCALE GENOMIC DNA]</scope>
    <source>
        <strain evidence="6">CR-DP1</strain>
    </source>
</reference>
<sequence length="331" mass="36582">MAANGMRGLVGAMRSLSVSARPVATPVVAASAVRGMATNASPSDFSTSAPTPPLSTHAIIYSRQLQIMLTVIAVPVTIHAFPTLEPTSLEQWSSKHLYIPLRRDILHRAVIFEADSTRQGTASTKTRWEVRGSRRKVRPQKGSGNARAGDRMSPIFRGGGVVFGPHPRDFSTDLPRKMYDKAWRMALSYRYRRGELVVCQDGMEMPLPEDFTALRSVGFLEAELATSYLRKQTQQLLDVHGWQRSSAGRTTFITETPRPNLFEMADVAGDQCRAMEYEDVDVKNLLEDGRLVVERSVLRRMIEEHQSDLQSKVFINGSPVGGPALGEAVVA</sequence>
<evidence type="ECO:0000313" key="6">
    <source>
        <dbReference type="EMBL" id="KKA28621.1"/>
    </source>
</evidence>
<dbReference type="GO" id="GO:0005840">
    <property type="term" value="C:ribosome"/>
    <property type="evidence" value="ECO:0007669"/>
    <property type="project" value="UniProtKB-KW"/>
</dbReference>
<evidence type="ECO:0000256" key="3">
    <source>
        <dbReference type="ARBA" id="ARBA00023274"/>
    </source>
</evidence>
<dbReference type="InterPro" id="IPR023574">
    <property type="entry name" value="Ribosomal_uL4_dom_sf"/>
</dbReference>
<dbReference type="Proteomes" id="UP000033483">
    <property type="component" value="Unassembled WGS sequence"/>
</dbReference>
<evidence type="ECO:0000256" key="5">
    <source>
        <dbReference type="SAM" id="MobiDB-lite"/>
    </source>
</evidence>
<dbReference type="Gene3D" id="3.40.1370.10">
    <property type="match status" value="1"/>
</dbReference>
<dbReference type="InterPro" id="IPR013005">
    <property type="entry name" value="Ribosomal_uL4-like"/>
</dbReference>
<evidence type="ECO:0000256" key="1">
    <source>
        <dbReference type="ARBA" id="ARBA00010528"/>
    </source>
</evidence>
<keyword evidence="2" id="KW-0689">Ribosomal protein</keyword>
<organism evidence="6 7">
    <name type="scientific">Thielaviopsis punctulata</name>
    <dbReference type="NCBI Taxonomy" id="72032"/>
    <lineage>
        <taxon>Eukaryota</taxon>
        <taxon>Fungi</taxon>
        <taxon>Dikarya</taxon>
        <taxon>Ascomycota</taxon>
        <taxon>Pezizomycotina</taxon>
        <taxon>Sordariomycetes</taxon>
        <taxon>Hypocreomycetidae</taxon>
        <taxon>Microascales</taxon>
        <taxon>Ceratocystidaceae</taxon>
        <taxon>Thielaviopsis</taxon>
    </lineage>
</organism>
<keyword evidence="7" id="KW-1185">Reference proteome</keyword>